<dbReference type="Pfam" id="PF00291">
    <property type="entry name" value="PALP"/>
    <property type="match status" value="1"/>
</dbReference>
<feature type="domain" description="Tryptophan synthase beta chain-like PALP" evidence="6">
    <location>
        <begin position="13"/>
        <end position="324"/>
    </location>
</feature>
<evidence type="ECO:0000259" key="6">
    <source>
        <dbReference type="Pfam" id="PF00291"/>
    </source>
</evidence>
<feature type="modified residue" description="N6-(pyridoxal phosphate)lysine" evidence="5">
    <location>
        <position position="54"/>
    </location>
</feature>
<dbReference type="GO" id="GO:0019148">
    <property type="term" value="F:D-cysteine desulfhydrase activity"/>
    <property type="evidence" value="ECO:0007669"/>
    <property type="project" value="TreeGrafter"/>
</dbReference>
<evidence type="ECO:0000256" key="3">
    <source>
        <dbReference type="ARBA" id="ARBA00022898"/>
    </source>
</evidence>
<evidence type="ECO:0000256" key="5">
    <source>
        <dbReference type="PIRSR" id="PIRSR006278-2"/>
    </source>
</evidence>
<sequence length="339" mass="36152">MLIQLQRRPRFNLLEGPTPIQRLTRLEQVLGCGGCPPIYVKRDDLTGIGGGGNKLRKLEFLIGEALDQGCDTFITTGARQSNHARLSAAAAARAGLSCELVLTDTVTRDDEAYQRNGNVLLDDLFGATVRRRTADVDALAVAQERAVHLFAKGHRAYVVGSGGSSPLGCLGYAVCAEEIMAQEHDLGLRFHRIIVPNGSSGTHAGLAAGLKAAGDEPGRIESFTVLAPIEKARTVTTELAVRTLALIDPASEFVEGDIVVTDGQLGEGYGVPTDAMFEAVRLVARSEGLLLDPVYGGKAFAGLIAAIREGRWRKGEPVLFVMTGGLPGLFAYEPAFRRD</sequence>
<dbReference type="InterPro" id="IPR001926">
    <property type="entry name" value="TrpB-like_PALP"/>
</dbReference>
<evidence type="ECO:0000256" key="1">
    <source>
        <dbReference type="ARBA" id="ARBA00001933"/>
    </source>
</evidence>
<dbReference type="InterPro" id="IPR036052">
    <property type="entry name" value="TrpB-like_PALP_sf"/>
</dbReference>
<comment type="cofactor">
    <cofactor evidence="1">
        <name>pyridoxal 5'-phosphate</name>
        <dbReference type="ChEBI" id="CHEBI:597326"/>
    </cofactor>
</comment>
<name>A0A502FR42_9SPHN</name>
<dbReference type="PANTHER" id="PTHR43780:SF2">
    <property type="entry name" value="1-AMINOCYCLOPROPANE-1-CARBOXYLATE DEAMINASE-RELATED"/>
    <property type="match status" value="1"/>
</dbReference>
<dbReference type="SUPFAM" id="SSF53686">
    <property type="entry name" value="Tryptophan synthase beta subunit-like PLP-dependent enzymes"/>
    <property type="match status" value="1"/>
</dbReference>
<dbReference type="PIRSF" id="PIRSF006278">
    <property type="entry name" value="ACCD_DCysDesulf"/>
    <property type="match status" value="1"/>
</dbReference>
<accession>A0A502FR42</accession>
<evidence type="ECO:0000313" key="8">
    <source>
        <dbReference type="Proteomes" id="UP000319931"/>
    </source>
</evidence>
<dbReference type="EMBL" id="RCZC01000004">
    <property type="protein sequence ID" value="TPG52018.1"/>
    <property type="molecule type" value="Genomic_DNA"/>
</dbReference>
<dbReference type="PANTHER" id="PTHR43780">
    <property type="entry name" value="1-AMINOCYCLOPROPANE-1-CARBOXYLATE DEAMINASE-RELATED"/>
    <property type="match status" value="1"/>
</dbReference>
<proteinExistence type="inferred from homology"/>
<evidence type="ECO:0000313" key="7">
    <source>
        <dbReference type="EMBL" id="TPG52018.1"/>
    </source>
</evidence>
<evidence type="ECO:0000256" key="4">
    <source>
        <dbReference type="PIRSR" id="PIRSR006278-1"/>
    </source>
</evidence>
<dbReference type="InterPro" id="IPR027278">
    <property type="entry name" value="ACCD_DCysDesulf"/>
</dbReference>
<gene>
    <name evidence="7" type="ORF">EAH76_14945</name>
</gene>
<dbReference type="Proteomes" id="UP000319931">
    <property type="component" value="Unassembled WGS sequence"/>
</dbReference>
<reference evidence="7 8" key="1">
    <citation type="journal article" date="2019" name="Environ. Microbiol.">
        <title>Species interactions and distinct microbial communities in high Arctic permafrost affected cryosols are associated with the CH4 and CO2 gas fluxes.</title>
        <authorList>
            <person name="Altshuler I."/>
            <person name="Hamel J."/>
            <person name="Turney S."/>
            <person name="Magnuson E."/>
            <person name="Levesque R."/>
            <person name="Greer C."/>
            <person name="Whyte L.G."/>
        </authorList>
    </citation>
    <scope>NUCLEOTIDE SEQUENCE [LARGE SCALE GENOMIC DNA]</scope>
    <source>
        <strain evidence="7 8">E6.1</strain>
    </source>
</reference>
<protein>
    <submittedName>
        <fullName evidence="7">D-cysteine desulfhydrase family protein</fullName>
    </submittedName>
</protein>
<feature type="active site" description="Nucleophile" evidence="4">
    <location>
        <position position="81"/>
    </location>
</feature>
<keyword evidence="8" id="KW-1185">Reference proteome</keyword>
<keyword evidence="3 5" id="KW-0663">Pyridoxal phosphate</keyword>
<comment type="similarity">
    <text evidence="2">Belongs to the ACC deaminase/D-cysteine desulfhydrase family.</text>
</comment>
<dbReference type="OrthoDB" id="9801249at2"/>
<dbReference type="RefSeq" id="WP_140851085.1">
    <property type="nucleotide sequence ID" value="NZ_RCZC01000004.1"/>
</dbReference>
<evidence type="ECO:0000256" key="2">
    <source>
        <dbReference type="ARBA" id="ARBA00008639"/>
    </source>
</evidence>
<dbReference type="AlphaFoldDB" id="A0A502FR42"/>
<organism evidence="7 8">
    <name type="scientific">Sphingomonas glacialis</name>
    <dbReference type="NCBI Taxonomy" id="658225"/>
    <lineage>
        <taxon>Bacteria</taxon>
        <taxon>Pseudomonadati</taxon>
        <taxon>Pseudomonadota</taxon>
        <taxon>Alphaproteobacteria</taxon>
        <taxon>Sphingomonadales</taxon>
        <taxon>Sphingomonadaceae</taxon>
        <taxon>Sphingomonas</taxon>
    </lineage>
</organism>
<comment type="caution">
    <text evidence="7">The sequence shown here is derived from an EMBL/GenBank/DDBJ whole genome shotgun (WGS) entry which is preliminary data.</text>
</comment>
<dbReference type="Gene3D" id="3.40.50.1100">
    <property type="match status" value="2"/>
</dbReference>